<evidence type="ECO:0000313" key="1">
    <source>
        <dbReference type="EMBL" id="MBV6341870.1"/>
    </source>
</evidence>
<dbReference type="EMBL" id="JABXWD010000160">
    <property type="protein sequence ID" value="MBV6341870.1"/>
    <property type="molecule type" value="Genomic_DNA"/>
</dbReference>
<accession>A0ABS6RYZ8</accession>
<protein>
    <submittedName>
        <fullName evidence="1">Uncharacterized protein</fullName>
    </submittedName>
</protein>
<comment type="caution">
    <text evidence="1">The sequence shown here is derived from an EMBL/GenBank/DDBJ whole genome shotgun (WGS) entry which is preliminary data.</text>
</comment>
<gene>
    <name evidence="1" type="ORF">HWQ67_09760</name>
</gene>
<reference evidence="1 2" key="1">
    <citation type="journal article" date="2020" name="J Geophys Res Biogeosci">
        <title>Magnetotaxis as an Adaptation to Enable Bacterial Shuttling of Microbial Sulfur and Sulfur Cycling Across Aquatic Oxic#Anoxic Interfaces.</title>
        <authorList>
            <person name="Li J."/>
            <person name="Liu P."/>
            <person name="Wang J."/>
            <person name="Roberts A.P."/>
            <person name="Pan Y."/>
        </authorList>
    </citation>
    <scope>NUCLEOTIDE SEQUENCE [LARGE SCALE GENOMIC DNA]</scope>
    <source>
        <strain evidence="1 2">MYR-1_YQ</strain>
    </source>
</reference>
<evidence type="ECO:0000313" key="2">
    <source>
        <dbReference type="Proteomes" id="UP001196980"/>
    </source>
</evidence>
<proteinExistence type="predicted"/>
<organism evidence="1 2">
    <name type="scientific">Candidatus Magnetobacterium casense</name>
    <dbReference type="NCBI Taxonomy" id="1455061"/>
    <lineage>
        <taxon>Bacteria</taxon>
        <taxon>Pseudomonadati</taxon>
        <taxon>Nitrospirota</taxon>
        <taxon>Thermodesulfovibrionia</taxon>
        <taxon>Thermodesulfovibrionales</taxon>
        <taxon>Candidatus Magnetobacteriaceae</taxon>
        <taxon>Candidatus Magnetobacterium</taxon>
    </lineage>
</organism>
<dbReference type="RefSeq" id="WP_218252500.1">
    <property type="nucleotide sequence ID" value="NZ_JABXWD010000160.1"/>
</dbReference>
<name>A0ABS6RYZ8_9BACT</name>
<sequence>EKVKPRDTMDNVREAQEEIHRYLDDSIAINESNEHDKRIRQILGNKDISVSEETLTCYLDYLEKNIAPPFQLVGAEPFDWENSYLFGVGKKREYDKFKKTRPSYKDTFKFIKIEKELNIEDGILVKVQRLADNKKFVLPLSMLRAESDKSANYQLIHDYSSWFVNN</sequence>
<dbReference type="Proteomes" id="UP001196980">
    <property type="component" value="Unassembled WGS sequence"/>
</dbReference>
<feature type="non-terminal residue" evidence="1">
    <location>
        <position position="1"/>
    </location>
</feature>
<keyword evidence="2" id="KW-1185">Reference proteome</keyword>